<dbReference type="PANTHER" id="PTHR32285">
    <property type="entry name" value="PROTEIN TRICHOME BIREFRINGENCE-LIKE 9-RELATED"/>
    <property type="match status" value="1"/>
</dbReference>
<feature type="domain" description="Trichome birefringence-like C-terminal" evidence="3">
    <location>
        <begin position="302"/>
        <end position="346"/>
    </location>
</feature>
<proteinExistence type="inferred from homology"/>
<keyword evidence="5" id="KW-1185">Reference proteome</keyword>
<dbReference type="Proteomes" id="UP001515480">
    <property type="component" value="Unassembled WGS sequence"/>
</dbReference>
<reference evidence="4 5" key="1">
    <citation type="journal article" date="2024" name="Science">
        <title>Giant polyketide synthase enzymes in the biosynthesis of giant marine polyether toxins.</title>
        <authorList>
            <person name="Fallon T.R."/>
            <person name="Shende V.V."/>
            <person name="Wierzbicki I.H."/>
            <person name="Pendleton A.L."/>
            <person name="Watervoot N.F."/>
            <person name="Auber R.P."/>
            <person name="Gonzalez D.J."/>
            <person name="Wisecaver J.H."/>
            <person name="Moore B.S."/>
        </authorList>
    </citation>
    <scope>NUCLEOTIDE SEQUENCE [LARGE SCALE GENOMIC DNA]</scope>
    <source>
        <strain evidence="4 5">12B1</strain>
    </source>
</reference>
<dbReference type="GO" id="GO:0016413">
    <property type="term" value="F:O-acetyltransferase activity"/>
    <property type="evidence" value="ECO:0007669"/>
    <property type="project" value="InterPro"/>
</dbReference>
<dbReference type="InterPro" id="IPR026057">
    <property type="entry name" value="TBL_C"/>
</dbReference>
<sequence length="427" mass="47603">MAPRCFDACPISSCTHHLEGTWVEREHPLYHISFAKIERALGVRGDRGSSNYGRCDEKRALGSAPGGDKPRPTYRWNPSTCQLKEYTPEGGCGLLRGKSVMVVGDSTAGQLWYSLAIQLRAVFGRNARFVSVLDEAVASACNDTVRLVFSRNDLLILNPRDFGFFSRVDPAVKLHAFSERASRDADVLLLSVGHHFPSFVGYLSDRYGAQMPPNAFFHLNLNHTLAEIIHRRRTWGHLPSSTVLISSVIPVPGCRRFTTPLQLADALYAQSAAVAPEFQGLRLFWDSVLKQNTIAQWLAATHGAAYLDISPLSLMRPDGQMARFSPKNDCLHSCMPGPVDTWIQLTLNLWEGLTDRWAAVAAPSHGGRLFALDFAVWTKQRGTAYALELCNARASERSCWAIQKRRESFARAHYWLFVRRSKNGSAV</sequence>
<evidence type="ECO:0000259" key="3">
    <source>
        <dbReference type="Pfam" id="PF13839"/>
    </source>
</evidence>
<organism evidence="4 5">
    <name type="scientific">Prymnesium parvum</name>
    <name type="common">Toxic golden alga</name>
    <dbReference type="NCBI Taxonomy" id="97485"/>
    <lineage>
        <taxon>Eukaryota</taxon>
        <taxon>Haptista</taxon>
        <taxon>Haptophyta</taxon>
        <taxon>Prymnesiophyceae</taxon>
        <taxon>Prymnesiales</taxon>
        <taxon>Prymnesiaceae</taxon>
        <taxon>Prymnesium</taxon>
    </lineage>
</organism>
<dbReference type="Pfam" id="PF13839">
    <property type="entry name" value="PC-Esterase"/>
    <property type="match status" value="1"/>
</dbReference>
<dbReference type="PANTHER" id="PTHR32285:SF48">
    <property type="entry name" value="PROTEIN TRICHOME BIREFRINGENCE-LIKE 19"/>
    <property type="match status" value="1"/>
</dbReference>
<protein>
    <recommendedName>
        <fullName evidence="3">Trichome birefringence-like C-terminal domain-containing protein</fullName>
    </recommendedName>
</protein>
<name>A0AB34JVM7_PRYPA</name>
<evidence type="ECO:0000313" key="4">
    <source>
        <dbReference type="EMBL" id="KAL1526349.1"/>
    </source>
</evidence>
<dbReference type="InterPro" id="IPR029962">
    <property type="entry name" value="TBL"/>
</dbReference>
<evidence type="ECO:0000256" key="1">
    <source>
        <dbReference type="ARBA" id="ARBA00007727"/>
    </source>
</evidence>
<gene>
    <name evidence="4" type="ORF">AB1Y20_015063</name>
</gene>
<dbReference type="AlphaFoldDB" id="A0AB34JVM7"/>
<feature type="region of interest" description="Disordered" evidence="2">
    <location>
        <begin position="46"/>
        <end position="72"/>
    </location>
</feature>
<dbReference type="EMBL" id="JBGBPQ010000003">
    <property type="protein sequence ID" value="KAL1526349.1"/>
    <property type="molecule type" value="Genomic_DNA"/>
</dbReference>
<evidence type="ECO:0000256" key="2">
    <source>
        <dbReference type="SAM" id="MobiDB-lite"/>
    </source>
</evidence>
<comment type="caution">
    <text evidence="4">The sequence shown here is derived from an EMBL/GenBank/DDBJ whole genome shotgun (WGS) entry which is preliminary data.</text>
</comment>
<evidence type="ECO:0000313" key="5">
    <source>
        <dbReference type="Proteomes" id="UP001515480"/>
    </source>
</evidence>
<comment type="similarity">
    <text evidence="1">Belongs to the PC-esterase family. TBL subfamily.</text>
</comment>
<accession>A0AB34JVM7</accession>